<dbReference type="PANTHER" id="PTHR32097">
    <property type="entry name" value="CAMP-BINDING PROTEIN 1-RELATED"/>
    <property type="match status" value="1"/>
</dbReference>
<organism evidence="1 2">
    <name type="scientific">Fusobacterium pseudoperiodonticum</name>
    <dbReference type="NCBI Taxonomy" id="2663009"/>
    <lineage>
        <taxon>Bacteria</taxon>
        <taxon>Fusobacteriati</taxon>
        <taxon>Fusobacteriota</taxon>
        <taxon>Fusobacteriia</taxon>
        <taxon>Fusobacteriales</taxon>
        <taxon>Fusobacteriaceae</taxon>
        <taxon>Fusobacterium</taxon>
    </lineage>
</organism>
<dbReference type="RefSeq" id="WP_099986509.1">
    <property type="nucleotide sequence ID" value="NZ_CP024700.1"/>
</dbReference>
<dbReference type="InterPro" id="IPR051324">
    <property type="entry name" value="Stress/Tellurium_Resist"/>
</dbReference>
<dbReference type="Gene3D" id="2.60.60.30">
    <property type="entry name" value="sav2460 like domains"/>
    <property type="match status" value="1"/>
</dbReference>
<proteinExistence type="predicted"/>
<sequence length="751" mass="87335">MNNSIDSIALRHLNGIYIAKNTDNNINETLSMAELATLIKKFEGYGYIFSKELAIAISKEERNTIINKLKAVIEVIENFKSDKNYTVFYKNFPDEVINMTETELYINQILHYWFGYLPSNNENITKGEVEPSKLVKARELNLVDDEMIEKLFVDLLSSNITLSAQYLDDICVLTDTKSIKELEKYMEYIQMKETLTTVSNYTLQKEGVLIGDFKTATDILRLIAKISGVELNNKHIHFAYFSRTVLSQLMNKLENLKNIMPDIKRYSKPWHSFFKLYAKKINFNKYPKVRNAVDMLFGDISYMTERGKINEQINRLPTMSEEELDNFVKEYTVFYGDYIREILSLLNKANENQYEKLLLGLENCVTKVNTRILFQLYDRIINLQAKNKSTPNLVNRKEKWRRLKESIKLLYGKTNNLKANYESIPRLVNSKGKWRILKESIKLSDDLLNRVLQIVENGIKIQLKEKENLGKVFIDEDYKNIMLTTSEKDSNVSLRPMTRGSRIKFNPNAEVLRFFVAWKNLDEKTLKELNAYSDRVDVDLSALTFDANLEFNDVVAYYNQKKSGFAFSGDITDAPEGALEYIDVFDLERLKKKGDRYVLVQIRSYNGYTFKEINSVYAGVMELTSKEAKEKKNMYSTAITEGFQIVSSERTTNTILVDLEKFEYIWLDTNMASYMLGVMYGNALSNEEIPYLNDLLRYFSRKQYVTMYDLLKLNADARGVLTKDKKEADIIFEKVDNKNNLALADILSNYL</sequence>
<accession>A0AAD0F0T2</accession>
<reference evidence="1 2" key="1">
    <citation type="submission" date="2017-11" db="EMBL/GenBank/DDBJ databases">
        <title>Genome sequencing of Fusobacterium periodonticum KCOM 1263.</title>
        <authorList>
            <person name="Kook J.-K."/>
            <person name="Park S.-N."/>
            <person name="Lim Y.K."/>
        </authorList>
    </citation>
    <scope>NUCLEOTIDE SEQUENCE [LARGE SCALE GENOMIC DNA]</scope>
    <source>
        <strain evidence="1 2">KCOM 1263</strain>
    </source>
</reference>
<gene>
    <name evidence="1" type="ORF">CTM74_02280</name>
</gene>
<evidence type="ECO:0000313" key="2">
    <source>
        <dbReference type="Proteomes" id="UP000228552"/>
    </source>
</evidence>
<evidence type="ECO:0000313" key="1">
    <source>
        <dbReference type="EMBL" id="ATV60774.1"/>
    </source>
</evidence>
<dbReference type="EMBL" id="CP024700">
    <property type="protein sequence ID" value="ATV60774.1"/>
    <property type="molecule type" value="Genomic_DNA"/>
</dbReference>
<protein>
    <recommendedName>
        <fullName evidence="3">TerD domain-containing protein</fullName>
    </recommendedName>
</protein>
<name>A0AAD0F0T2_9FUSO</name>
<dbReference type="PANTHER" id="PTHR32097:SF18">
    <property type="entry name" value="RING-TYPE DOMAIN-CONTAINING PROTEIN"/>
    <property type="match status" value="1"/>
</dbReference>
<evidence type="ECO:0008006" key="3">
    <source>
        <dbReference type="Google" id="ProtNLM"/>
    </source>
</evidence>
<dbReference type="Proteomes" id="UP000228552">
    <property type="component" value="Chromosome"/>
</dbReference>
<dbReference type="AlphaFoldDB" id="A0AAD0F0T2"/>
<keyword evidence="2" id="KW-1185">Reference proteome</keyword>